<sequence length="350" mass="38657">MASPESQWDRLPAELQHMVVAAAGPMAQWLVWRTVPAGASALPGADMQRMWADAIDLDWQGDLAALPLCDVDDAVLARVRSPEMLVRLAALRSVCDGWHLSIAKVALTNGWLDAFGHFAKIDQLTAIIETGSLGMLAQYAGELTETEEWMVKVLAGRAAEDGNVAMLQEIDDIVPGSWRLGRPHRDIEAATLAVIHGQAEAVDWLIEKRPEEFTGFVIKEAMDSGEVALLPHVIRSLPDIFQPRHIHKAIHGGFIDVLIAMIDVSADFFEAAHVDDAIEAGDHRVVALLAELDPDWIKEMHLWLAALLGRSEILEWFIDNGYAHFFSAAVVKAGLKHDDVIAWMRRRLEA</sequence>
<proteinExistence type="predicted"/>
<dbReference type="InterPro" id="IPR036770">
    <property type="entry name" value="Ankyrin_rpt-contain_sf"/>
</dbReference>
<reference evidence="1 2" key="1">
    <citation type="submission" date="2023-09" db="EMBL/GenBank/DDBJ databases">
        <title>Pangenome analysis of Batrachochytrium dendrobatidis and related Chytrids.</title>
        <authorList>
            <person name="Yacoub M.N."/>
            <person name="Stajich J.E."/>
            <person name="James T.Y."/>
        </authorList>
    </citation>
    <scope>NUCLEOTIDE SEQUENCE [LARGE SCALE GENOMIC DNA]</scope>
    <source>
        <strain evidence="1 2">JEL0888</strain>
    </source>
</reference>
<gene>
    <name evidence="1" type="ORF">HK105_207401</name>
</gene>
<dbReference type="Proteomes" id="UP001527925">
    <property type="component" value="Unassembled WGS sequence"/>
</dbReference>
<evidence type="ECO:0000313" key="1">
    <source>
        <dbReference type="EMBL" id="KAL2913056.1"/>
    </source>
</evidence>
<evidence type="ECO:0000313" key="2">
    <source>
        <dbReference type="Proteomes" id="UP001527925"/>
    </source>
</evidence>
<dbReference type="SUPFAM" id="SSF48403">
    <property type="entry name" value="Ankyrin repeat"/>
    <property type="match status" value="1"/>
</dbReference>
<comment type="caution">
    <text evidence="1">The sequence shown here is derived from an EMBL/GenBank/DDBJ whole genome shotgun (WGS) entry which is preliminary data.</text>
</comment>
<evidence type="ECO:0008006" key="3">
    <source>
        <dbReference type="Google" id="ProtNLM"/>
    </source>
</evidence>
<organism evidence="1 2">
    <name type="scientific">Polyrhizophydium stewartii</name>
    <dbReference type="NCBI Taxonomy" id="2732419"/>
    <lineage>
        <taxon>Eukaryota</taxon>
        <taxon>Fungi</taxon>
        <taxon>Fungi incertae sedis</taxon>
        <taxon>Chytridiomycota</taxon>
        <taxon>Chytridiomycota incertae sedis</taxon>
        <taxon>Chytridiomycetes</taxon>
        <taxon>Rhizophydiales</taxon>
        <taxon>Rhizophydiales incertae sedis</taxon>
        <taxon>Polyrhizophydium</taxon>
    </lineage>
</organism>
<name>A0ABR4N0K2_9FUNG</name>
<dbReference type="EMBL" id="JADGIZ020000052">
    <property type="protein sequence ID" value="KAL2913056.1"/>
    <property type="molecule type" value="Genomic_DNA"/>
</dbReference>
<protein>
    <recommendedName>
        <fullName evidence="3">Ankyrin repeat protein</fullName>
    </recommendedName>
</protein>
<keyword evidence="2" id="KW-1185">Reference proteome</keyword>
<accession>A0ABR4N0K2</accession>